<dbReference type="InterPro" id="IPR019533">
    <property type="entry name" value="Peptidase_S26"/>
</dbReference>
<evidence type="ECO:0000256" key="3">
    <source>
        <dbReference type="ARBA" id="ARBA00009370"/>
    </source>
</evidence>
<dbReference type="InterPro" id="IPR019758">
    <property type="entry name" value="Pept_S26A_signal_pept_1_CS"/>
</dbReference>
<gene>
    <name evidence="8" type="primary">lepB</name>
    <name evidence="8" type="ORF">K8F61_05895</name>
</gene>
<comment type="catalytic activity">
    <reaction evidence="1 6">
        <text>Cleavage of hydrophobic, N-terminal signal or leader sequences from secreted and periplasmic proteins.</text>
        <dbReference type="EC" id="3.4.21.89"/>
    </reaction>
</comment>
<keyword evidence="5 6" id="KW-0378">Hydrolase</keyword>
<evidence type="ECO:0000313" key="9">
    <source>
        <dbReference type="Proteomes" id="UP001199642"/>
    </source>
</evidence>
<evidence type="ECO:0000256" key="2">
    <source>
        <dbReference type="ARBA" id="ARBA00004401"/>
    </source>
</evidence>
<dbReference type="PROSITE" id="PS00761">
    <property type="entry name" value="SPASE_I_3"/>
    <property type="match status" value="1"/>
</dbReference>
<keyword evidence="6" id="KW-0812">Transmembrane</keyword>
<dbReference type="InterPro" id="IPR000223">
    <property type="entry name" value="Pept_S26A_signal_pept_1"/>
</dbReference>
<accession>A0ABY3RXR8</accession>
<keyword evidence="6" id="KW-1133">Transmembrane helix</keyword>
<dbReference type="NCBIfam" id="TIGR02227">
    <property type="entry name" value="sigpep_I_bact"/>
    <property type="match status" value="2"/>
</dbReference>
<evidence type="ECO:0000256" key="4">
    <source>
        <dbReference type="ARBA" id="ARBA00013208"/>
    </source>
</evidence>
<dbReference type="PANTHER" id="PTHR43390:SF1">
    <property type="entry name" value="CHLOROPLAST PROCESSING PEPTIDASE"/>
    <property type="match status" value="1"/>
</dbReference>
<dbReference type="PANTHER" id="PTHR43390">
    <property type="entry name" value="SIGNAL PEPTIDASE I"/>
    <property type="match status" value="1"/>
</dbReference>
<feature type="domain" description="Peptidase S26" evidence="7">
    <location>
        <begin position="30"/>
        <end position="228"/>
    </location>
</feature>
<dbReference type="GO" id="GO:0009003">
    <property type="term" value="F:signal peptidase activity"/>
    <property type="evidence" value="ECO:0007669"/>
    <property type="project" value="UniProtKB-EC"/>
</dbReference>
<evidence type="ECO:0000256" key="1">
    <source>
        <dbReference type="ARBA" id="ARBA00000677"/>
    </source>
</evidence>
<keyword evidence="9" id="KW-1185">Reference proteome</keyword>
<reference evidence="8 9" key="1">
    <citation type="submission" date="2023-01" db="EMBL/GenBank/DDBJ databases">
        <title>Characterization of estradiol degrading bacteria Microbacterium sp. MZT7 and reveal degrading genes through genome analysis.</title>
        <authorList>
            <person name="Hao P."/>
            <person name="Gao Y."/>
        </authorList>
    </citation>
    <scope>NUCLEOTIDE SEQUENCE [LARGE SCALE GENOMIC DNA]</scope>
    <source>
        <strain evidence="8 9">MZT7</strain>
    </source>
</reference>
<dbReference type="EMBL" id="CP082781">
    <property type="protein sequence ID" value="UGS27709.1"/>
    <property type="molecule type" value="Genomic_DNA"/>
</dbReference>
<evidence type="ECO:0000259" key="7">
    <source>
        <dbReference type="Pfam" id="PF10502"/>
    </source>
</evidence>
<dbReference type="Gene3D" id="2.10.109.10">
    <property type="entry name" value="Umud Fragment, subunit A"/>
    <property type="match status" value="1"/>
</dbReference>
<organism evidence="8 9">
    <name type="scientific">Microbacterium resistens</name>
    <dbReference type="NCBI Taxonomy" id="156977"/>
    <lineage>
        <taxon>Bacteria</taxon>
        <taxon>Bacillati</taxon>
        <taxon>Actinomycetota</taxon>
        <taxon>Actinomycetes</taxon>
        <taxon>Micrococcales</taxon>
        <taxon>Microbacteriaceae</taxon>
        <taxon>Microbacterium</taxon>
    </lineage>
</organism>
<proteinExistence type="inferred from homology"/>
<keyword evidence="6" id="KW-0472">Membrane</keyword>
<name>A0ABY3RXR8_9MICO</name>
<dbReference type="SUPFAM" id="SSF51306">
    <property type="entry name" value="LexA/Signal peptidase"/>
    <property type="match status" value="1"/>
</dbReference>
<comment type="similarity">
    <text evidence="3 6">Belongs to the peptidase S26 family.</text>
</comment>
<protein>
    <recommendedName>
        <fullName evidence="4 6">Signal peptidase I</fullName>
        <ecNumber evidence="4 6">3.4.21.89</ecNumber>
    </recommendedName>
</protein>
<dbReference type="EC" id="3.4.21.89" evidence="4 6"/>
<sequence length="256" mass="28516">MTDETASAPAALRRDRRAPSRRRGWLVFLRDVLVIVLVAVLVSFLVKSFIVRSFFIPSSSMEDTLLVKDRILVDEITPRWNPYHRGDVVVFKDPGGWLPPSEPQPPRSPLLEAGEWLLTIVGIAAPDSDDHLVKRVIGLPGDRVQCCNSLGQITVNGSPIDESSYLKLPPGDTLASEIPFDVTVPAGSVWVLGDNRDRSQDSRYNQDQPGNGFVPLDNVVGRAFLISWPFDRFGLIDGHYAVFNGVEEREREEDAR</sequence>
<dbReference type="RefSeq" id="WP_067243214.1">
    <property type="nucleotide sequence ID" value="NZ_CP082781.1"/>
</dbReference>
<dbReference type="InterPro" id="IPR036286">
    <property type="entry name" value="LexA/Signal_pep-like_sf"/>
</dbReference>
<dbReference type="Proteomes" id="UP001199642">
    <property type="component" value="Chromosome"/>
</dbReference>
<feature type="transmembrane region" description="Helical" evidence="6">
    <location>
        <begin position="24"/>
        <end position="46"/>
    </location>
</feature>
<dbReference type="PRINTS" id="PR00727">
    <property type="entry name" value="LEADERPTASE"/>
</dbReference>
<evidence type="ECO:0000256" key="6">
    <source>
        <dbReference type="RuleBase" id="RU362042"/>
    </source>
</evidence>
<dbReference type="Pfam" id="PF10502">
    <property type="entry name" value="Peptidase_S26"/>
    <property type="match status" value="1"/>
</dbReference>
<comment type="subcellular location">
    <subcellularLocation>
        <location evidence="2">Cell membrane</location>
        <topology evidence="2">Single-pass type II membrane protein</topology>
    </subcellularLocation>
    <subcellularLocation>
        <location evidence="6">Membrane</location>
        <topology evidence="6">Single-pass type II membrane protein</topology>
    </subcellularLocation>
</comment>
<evidence type="ECO:0000256" key="5">
    <source>
        <dbReference type="ARBA" id="ARBA00022801"/>
    </source>
</evidence>
<keyword evidence="6" id="KW-0645">Protease</keyword>
<evidence type="ECO:0000313" key="8">
    <source>
        <dbReference type="EMBL" id="UGS27709.1"/>
    </source>
</evidence>
<dbReference type="CDD" id="cd06530">
    <property type="entry name" value="S26_SPase_I"/>
    <property type="match status" value="1"/>
</dbReference>